<dbReference type="InterPro" id="IPR005101">
    <property type="entry name" value="Cryptochr/Photolyase_FAD-bd"/>
</dbReference>
<feature type="site" description="Electron transfer via tryptophanyl radical" evidence="9">
    <location>
        <position position="294"/>
    </location>
</feature>
<dbReference type="Proteomes" id="UP000321400">
    <property type="component" value="Unassembled WGS sequence"/>
</dbReference>
<dbReference type="Gene3D" id="3.40.50.620">
    <property type="entry name" value="HUPs"/>
    <property type="match status" value="1"/>
</dbReference>
<keyword evidence="12" id="KW-0456">Lyase</keyword>
<evidence type="ECO:0000256" key="7">
    <source>
        <dbReference type="ARBA" id="ARBA00033999"/>
    </source>
</evidence>
<evidence type="ECO:0000256" key="5">
    <source>
        <dbReference type="ARBA" id="ARBA00022827"/>
    </source>
</evidence>
<proteinExistence type="inferred from homology"/>
<dbReference type="EC" id="4.1.99.3" evidence="2"/>
<comment type="cofactor">
    <cofactor evidence="8">
        <name>FAD</name>
        <dbReference type="ChEBI" id="CHEBI:57692"/>
    </cofactor>
    <text evidence="8">Binds 1 FAD per subunit.</text>
</comment>
<feature type="binding site" evidence="8">
    <location>
        <position position="210"/>
    </location>
    <ligand>
        <name>FAD</name>
        <dbReference type="ChEBI" id="CHEBI:57692"/>
    </ligand>
</feature>
<dbReference type="InterPro" id="IPR018394">
    <property type="entry name" value="DNA_photolyase_1_CS_C"/>
</dbReference>
<dbReference type="AlphaFoldDB" id="A0A511WYW2"/>
<evidence type="ECO:0000313" key="12">
    <source>
        <dbReference type="EMBL" id="GEN55903.1"/>
    </source>
</evidence>
<reference evidence="12 13" key="1">
    <citation type="submission" date="2019-07" db="EMBL/GenBank/DDBJ databases">
        <title>Whole genome shotgun sequence of Halolactibacillus alkaliphilus NBRC 103919.</title>
        <authorList>
            <person name="Hosoyama A."/>
            <person name="Uohara A."/>
            <person name="Ohji S."/>
            <person name="Ichikawa N."/>
        </authorList>
    </citation>
    <scope>NUCLEOTIDE SEQUENCE [LARGE SCALE GENOMIC DNA]</scope>
    <source>
        <strain evidence="12 13">NBRC 103919</strain>
    </source>
</reference>
<dbReference type="STRING" id="442899.SAMN05720591_10349"/>
<keyword evidence="4 8" id="KW-0285">Flavoprotein</keyword>
<organism evidence="12 13">
    <name type="scientific">Halolactibacillus alkaliphilus</name>
    <dbReference type="NCBI Taxonomy" id="442899"/>
    <lineage>
        <taxon>Bacteria</taxon>
        <taxon>Bacillati</taxon>
        <taxon>Bacillota</taxon>
        <taxon>Bacilli</taxon>
        <taxon>Bacillales</taxon>
        <taxon>Bacillaceae</taxon>
        <taxon>Halolactibacillus</taxon>
    </lineage>
</organism>
<keyword evidence="6 10" id="KW-0157">Chromophore</keyword>
<dbReference type="PANTHER" id="PTHR11455:SF9">
    <property type="entry name" value="CRYPTOCHROME CIRCADIAN CLOCK 5 ISOFORM X1"/>
    <property type="match status" value="1"/>
</dbReference>
<evidence type="ECO:0000256" key="6">
    <source>
        <dbReference type="ARBA" id="ARBA00022991"/>
    </source>
</evidence>
<comment type="caution">
    <text evidence="12">The sequence shown here is derived from an EMBL/GenBank/DDBJ whole genome shotgun (WGS) entry which is preliminary data.</text>
</comment>
<dbReference type="RefSeq" id="WP_089799785.1">
    <property type="nucleotide sequence ID" value="NZ_BJYE01000003.1"/>
</dbReference>
<feature type="domain" description="Photolyase/cryptochrome alpha/beta" evidence="11">
    <location>
        <begin position="2"/>
        <end position="124"/>
    </location>
</feature>
<feature type="binding site" evidence="8">
    <location>
        <begin position="222"/>
        <end position="226"/>
    </location>
    <ligand>
        <name>FAD</name>
        <dbReference type="ChEBI" id="CHEBI:57692"/>
    </ligand>
</feature>
<evidence type="ECO:0000256" key="8">
    <source>
        <dbReference type="PIRSR" id="PIRSR602081-1"/>
    </source>
</evidence>
<dbReference type="InterPro" id="IPR014729">
    <property type="entry name" value="Rossmann-like_a/b/a_fold"/>
</dbReference>
<keyword evidence="13" id="KW-1185">Reference proteome</keyword>
<dbReference type="InterPro" id="IPR036155">
    <property type="entry name" value="Crypto/Photolyase_N_sf"/>
</dbReference>
<gene>
    <name evidence="12" type="primary">phrB_1</name>
    <name evidence="12" type="ORF">HAL01_03670</name>
</gene>
<evidence type="ECO:0000256" key="9">
    <source>
        <dbReference type="PIRSR" id="PIRSR602081-2"/>
    </source>
</evidence>
<comment type="catalytic activity">
    <reaction evidence="7">
        <text>cyclobutadipyrimidine (in DNA) = 2 pyrimidine residues (in DNA).</text>
        <dbReference type="EC" id="4.1.99.3"/>
    </reaction>
</comment>
<dbReference type="PANTHER" id="PTHR11455">
    <property type="entry name" value="CRYPTOCHROME"/>
    <property type="match status" value="1"/>
</dbReference>
<evidence type="ECO:0000259" key="11">
    <source>
        <dbReference type="PROSITE" id="PS51645"/>
    </source>
</evidence>
<evidence type="ECO:0000256" key="4">
    <source>
        <dbReference type="ARBA" id="ARBA00022630"/>
    </source>
</evidence>
<sequence>MNKILVLYRRDLRMMDHPALAAAAKDGRVICGYIKKQTLTSAHDFWTLRHVNQLKKDLNQEGLTLLMGEKSLIEQVKTWCTDYEIDAVYVNRSYLHDEITLEEELIAALKKINVDVHRFVGDVLSKPGSILTNKGEYYKVFTPFYKALRQSSILRPTPKPETYHGIKVKQGQFSVDEPAWFKKIVDKSPPGEQAAMMRLESFCEDYLSGYSHARDRPALEETSRLSVYLSIGAISPRIIYQRVMAENTLPAHVDEEKEAFIRQLMWRDFSYQQLYQHPKAETEAMRKEFDYFKWLNDEDAIDRWKKGQTGYPLIDAGMRELYETGYMHNRVRMVVASFLVKHLLVDWRIGLHYFSETLIDHDRQNNALGWQWVMGSGFDASPYFRIFNPITQAEKFDPDGSYIKRYVPELSKLEGRDLFRPFEAKVETLTKAGVTLGKDYPLPLVDHKKARQRALERYQDVKGKS</sequence>
<dbReference type="InterPro" id="IPR006050">
    <property type="entry name" value="DNA_photolyase_N"/>
</dbReference>
<protein>
    <recommendedName>
        <fullName evidence="3">Deoxyribodipyrimidine photo-lyase</fullName>
        <ecNumber evidence="2">4.1.99.3</ecNumber>
    </recommendedName>
</protein>
<dbReference type="OrthoDB" id="9772484at2"/>
<dbReference type="PROSITE" id="PS00394">
    <property type="entry name" value="DNA_PHOTOLYASES_1_1"/>
    <property type="match status" value="1"/>
</dbReference>
<dbReference type="GO" id="GO:0009416">
    <property type="term" value="P:response to light stimulus"/>
    <property type="evidence" value="ECO:0007669"/>
    <property type="project" value="TreeGrafter"/>
</dbReference>
<evidence type="ECO:0000256" key="1">
    <source>
        <dbReference type="ARBA" id="ARBA00001932"/>
    </source>
</evidence>
<evidence type="ECO:0000313" key="13">
    <source>
        <dbReference type="Proteomes" id="UP000321400"/>
    </source>
</evidence>
<comment type="cofactor">
    <cofactor evidence="1">
        <name>(6R)-5,10-methylene-5,6,7,8-tetrahydrofolate</name>
        <dbReference type="ChEBI" id="CHEBI:15636"/>
    </cofactor>
</comment>
<feature type="binding site" evidence="8">
    <location>
        <begin position="360"/>
        <end position="362"/>
    </location>
    <ligand>
        <name>FAD</name>
        <dbReference type="ChEBI" id="CHEBI:57692"/>
    </ligand>
</feature>
<evidence type="ECO:0000256" key="2">
    <source>
        <dbReference type="ARBA" id="ARBA00013149"/>
    </source>
</evidence>
<evidence type="ECO:0000256" key="3">
    <source>
        <dbReference type="ARBA" id="ARBA00014046"/>
    </source>
</evidence>
<name>A0A511WYW2_9BACI</name>
<accession>A0A511WYW2</accession>
<dbReference type="Gene3D" id="1.25.40.80">
    <property type="match status" value="1"/>
</dbReference>
<dbReference type="EMBL" id="BJYE01000003">
    <property type="protein sequence ID" value="GEN55903.1"/>
    <property type="molecule type" value="Genomic_DNA"/>
</dbReference>
<feature type="binding site" evidence="8">
    <location>
        <position position="260"/>
    </location>
    <ligand>
        <name>FAD</name>
        <dbReference type="ChEBI" id="CHEBI:57692"/>
    </ligand>
</feature>
<comment type="similarity">
    <text evidence="10">Belongs to the DNA photolyase family.</text>
</comment>
<dbReference type="Pfam" id="PF03441">
    <property type="entry name" value="FAD_binding_7"/>
    <property type="match status" value="1"/>
</dbReference>
<dbReference type="FunFam" id="1.10.579.10:FF:000003">
    <property type="entry name" value="Deoxyribodipyrimidine photo-lyase"/>
    <property type="match status" value="1"/>
</dbReference>
<dbReference type="PRINTS" id="PR00147">
    <property type="entry name" value="DNAPHOTLYASE"/>
</dbReference>
<dbReference type="GO" id="GO:0000719">
    <property type="term" value="P:photoreactive repair"/>
    <property type="evidence" value="ECO:0007669"/>
    <property type="project" value="UniProtKB-ARBA"/>
</dbReference>
<dbReference type="Pfam" id="PF00875">
    <property type="entry name" value="DNA_photolyase"/>
    <property type="match status" value="1"/>
</dbReference>
<dbReference type="InterPro" id="IPR036134">
    <property type="entry name" value="Crypto/Photolyase_FAD-like_sf"/>
</dbReference>
<keyword evidence="5 8" id="KW-0274">FAD</keyword>
<dbReference type="PROSITE" id="PS51645">
    <property type="entry name" value="PHR_CRY_ALPHA_BETA"/>
    <property type="match status" value="1"/>
</dbReference>
<dbReference type="GO" id="GO:0003677">
    <property type="term" value="F:DNA binding"/>
    <property type="evidence" value="ECO:0007669"/>
    <property type="project" value="TreeGrafter"/>
</dbReference>
<dbReference type="SUPFAM" id="SSF52425">
    <property type="entry name" value="Cryptochrome/photolyase, N-terminal domain"/>
    <property type="match status" value="1"/>
</dbReference>
<dbReference type="PROSITE" id="PS00691">
    <property type="entry name" value="DNA_PHOTOLYASES_1_2"/>
    <property type="match status" value="1"/>
</dbReference>
<evidence type="ECO:0000256" key="10">
    <source>
        <dbReference type="RuleBase" id="RU004182"/>
    </source>
</evidence>
<feature type="site" description="Electron transfer via tryptophanyl radical" evidence="9">
    <location>
        <position position="347"/>
    </location>
</feature>
<dbReference type="SUPFAM" id="SSF48173">
    <property type="entry name" value="Cryptochrome/photolyase FAD-binding domain"/>
    <property type="match status" value="1"/>
</dbReference>
<dbReference type="GO" id="GO:0003904">
    <property type="term" value="F:deoxyribodipyrimidine photo-lyase activity"/>
    <property type="evidence" value="ECO:0007669"/>
    <property type="project" value="UniProtKB-EC"/>
</dbReference>
<dbReference type="GO" id="GO:0071949">
    <property type="term" value="F:FAD binding"/>
    <property type="evidence" value="ECO:0007669"/>
    <property type="project" value="TreeGrafter"/>
</dbReference>
<feature type="site" description="Electron transfer via tryptophanyl radical" evidence="9">
    <location>
        <position position="370"/>
    </location>
</feature>
<dbReference type="InterPro" id="IPR002081">
    <property type="entry name" value="Cryptochrome/DNA_photolyase_1"/>
</dbReference>
<dbReference type="Gene3D" id="1.10.579.10">
    <property type="entry name" value="DNA Cyclobutane Dipyrimidine Photolyase, subunit A, domain 3"/>
    <property type="match status" value="1"/>
</dbReference>